<dbReference type="EMBL" id="APAU02000048">
    <property type="protein sequence ID" value="EUB59244.1"/>
    <property type="molecule type" value="Genomic_DNA"/>
</dbReference>
<comment type="caution">
    <text evidence="1">The sequence shown here is derived from an EMBL/GenBank/DDBJ whole genome shotgun (WGS) entry which is preliminary data.</text>
</comment>
<proteinExistence type="predicted"/>
<sequence length="117" mass="13243">MGDDWCWWRDESPKTHHSTVKSISQSVSQLGSQPQPNKCRCAFFCIHFGVGPLPRHGSPILLIVYKAITHEGGMSDSGDHWRRGESELGHEISDIFRSQKQSILWNGTQRLLVVRSS</sequence>
<dbReference type="GeneID" id="36341687"/>
<organism evidence="1 2">
    <name type="scientific">Echinococcus granulosus</name>
    <name type="common">Hydatid tapeworm</name>
    <dbReference type="NCBI Taxonomy" id="6210"/>
    <lineage>
        <taxon>Eukaryota</taxon>
        <taxon>Metazoa</taxon>
        <taxon>Spiralia</taxon>
        <taxon>Lophotrochozoa</taxon>
        <taxon>Platyhelminthes</taxon>
        <taxon>Cestoda</taxon>
        <taxon>Eucestoda</taxon>
        <taxon>Cyclophyllidea</taxon>
        <taxon>Taeniidae</taxon>
        <taxon>Echinococcus</taxon>
        <taxon>Echinococcus granulosus group</taxon>
    </lineage>
</organism>
<accession>W6UZY2</accession>
<name>W6UZY2_ECHGR</name>
<reference evidence="1 2" key="1">
    <citation type="journal article" date="2013" name="Nat. Genet.">
        <title>The genome of the hydatid tapeworm Echinococcus granulosus.</title>
        <authorList>
            <person name="Zheng H."/>
            <person name="Zhang W."/>
            <person name="Zhang L."/>
            <person name="Zhang Z."/>
            <person name="Li J."/>
            <person name="Lu G."/>
            <person name="Zhu Y."/>
            <person name="Wang Y."/>
            <person name="Huang Y."/>
            <person name="Liu J."/>
            <person name="Kang H."/>
            <person name="Chen J."/>
            <person name="Wang L."/>
            <person name="Chen A."/>
            <person name="Yu S."/>
            <person name="Gao Z."/>
            <person name="Jin L."/>
            <person name="Gu W."/>
            <person name="Wang Z."/>
            <person name="Zhao L."/>
            <person name="Shi B."/>
            <person name="Wen H."/>
            <person name="Lin R."/>
            <person name="Jones M.K."/>
            <person name="Brejova B."/>
            <person name="Vinar T."/>
            <person name="Zhao G."/>
            <person name="McManus D.P."/>
            <person name="Chen Z."/>
            <person name="Zhou Y."/>
            <person name="Wang S."/>
        </authorList>
    </citation>
    <scope>NUCLEOTIDE SEQUENCE [LARGE SCALE GENOMIC DNA]</scope>
</reference>
<keyword evidence="2" id="KW-1185">Reference proteome</keyword>
<gene>
    <name evidence="1" type="ORF">EGR_05972</name>
</gene>
<dbReference type="RefSeq" id="XP_024350440.1">
    <property type="nucleotide sequence ID" value="XM_024495221.1"/>
</dbReference>
<dbReference type="Proteomes" id="UP000019149">
    <property type="component" value="Unassembled WGS sequence"/>
</dbReference>
<dbReference type="CTD" id="36341687"/>
<protein>
    <submittedName>
        <fullName evidence="1">Uncharacterized protein</fullName>
    </submittedName>
</protein>
<evidence type="ECO:0000313" key="1">
    <source>
        <dbReference type="EMBL" id="EUB59244.1"/>
    </source>
</evidence>
<evidence type="ECO:0000313" key="2">
    <source>
        <dbReference type="Proteomes" id="UP000019149"/>
    </source>
</evidence>
<dbReference type="KEGG" id="egl:EGR_05972"/>
<dbReference type="AlphaFoldDB" id="W6UZY2"/>